<feature type="signal peptide" evidence="1">
    <location>
        <begin position="1"/>
        <end position="24"/>
    </location>
</feature>
<keyword evidence="3" id="KW-1185">Reference proteome</keyword>
<protein>
    <submittedName>
        <fullName evidence="2">Uncharacterized protein</fullName>
    </submittedName>
</protein>
<organism evidence="2 3">
    <name type="scientific">Tuber borchii</name>
    <name type="common">White truffle</name>
    <dbReference type="NCBI Taxonomy" id="42251"/>
    <lineage>
        <taxon>Eukaryota</taxon>
        <taxon>Fungi</taxon>
        <taxon>Dikarya</taxon>
        <taxon>Ascomycota</taxon>
        <taxon>Pezizomycotina</taxon>
        <taxon>Pezizomycetes</taxon>
        <taxon>Pezizales</taxon>
        <taxon>Tuberaceae</taxon>
        <taxon>Tuber</taxon>
    </lineage>
</organism>
<evidence type="ECO:0000313" key="2">
    <source>
        <dbReference type="EMBL" id="PUU83459.1"/>
    </source>
</evidence>
<evidence type="ECO:0000256" key="1">
    <source>
        <dbReference type="SAM" id="SignalP"/>
    </source>
</evidence>
<accession>A0A2T7A6V0</accession>
<evidence type="ECO:0000313" key="3">
    <source>
        <dbReference type="Proteomes" id="UP000244722"/>
    </source>
</evidence>
<proteinExistence type="predicted"/>
<dbReference type="Proteomes" id="UP000244722">
    <property type="component" value="Unassembled WGS sequence"/>
</dbReference>
<gene>
    <name evidence="2" type="ORF">B9Z19DRAFT_963568</name>
</gene>
<reference evidence="2 3" key="1">
    <citation type="submission" date="2017-04" db="EMBL/GenBank/DDBJ databases">
        <title>Draft genome sequence of Tuber borchii Vittad., a whitish edible truffle.</title>
        <authorList>
            <consortium name="DOE Joint Genome Institute"/>
            <person name="Murat C."/>
            <person name="Kuo A."/>
            <person name="Barry K.W."/>
            <person name="Clum A."/>
            <person name="Dockter R.B."/>
            <person name="Fauchery L."/>
            <person name="Iotti M."/>
            <person name="Kohler A."/>
            <person name="Labutti K."/>
            <person name="Lindquist E.A."/>
            <person name="Lipzen A."/>
            <person name="Ohm R.A."/>
            <person name="Wang M."/>
            <person name="Grigoriev I.V."/>
            <person name="Zambonelli A."/>
            <person name="Martin F.M."/>
        </authorList>
    </citation>
    <scope>NUCLEOTIDE SEQUENCE [LARGE SCALE GENOMIC DNA]</scope>
    <source>
        <strain evidence="2 3">Tbo3840</strain>
    </source>
</reference>
<feature type="chain" id="PRO_5015493783" evidence="1">
    <location>
        <begin position="25"/>
        <end position="181"/>
    </location>
</feature>
<dbReference type="AlphaFoldDB" id="A0A2T7A6V0"/>
<name>A0A2T7A6V0_TUBBO</name>
<dbReference type="OrthoDB" id="5302763at2759"/>
<dbReference type="EMBL" id="NESQ01000011">
    <property type="protein sequence ID" value="PUU83459.1"/>
    <property type="molecule type" value="Genomic_DNA"/>
</dbReference>
<keyword evidence="1" id="KW-0732">Signal</keyword>
<comment type="caution">
    <text evidence="2">The sequence shown here is derived from an EMBL/GenBank/DDBJ whole genome shotgun (WGS) entry which is preliminary data.</text>
</comment>
<sequence length="181" mass="19293">MKYLLPILLFTVIALAVPAPQGGASSPNFRFSVTRLDGSTPAKPEYLGVKDGLGVITNDTSKIASVYLDPSPRGMLYTSDKIPFYLLQTNDPTVYEFHCGGIPKVAGVNYTDFGLVDIPCSGACSPGNGKVLAYAPPKDGNRYLGQFRSYNVSGDQVLKFHTSAPPPGSDSVSVILIQETT</sequence>